<dbReference type="InterPro" id="IPR011701">
    <property type="entry name" value="MFS"/>
</dbReference>
<keyword evidence="4 6" id="KW-1133">Transmembrane helix</keyword>
<protein>
    <submittedName>
        <fullName evidence="8">MFS transporter</fullName>
    </submittedName>
</protein>
<accession>A0A1X1EKY7</accession>
<feature type="transmembrane region" description="Helical" evidence="6">
    <location>
        <begin position="21"/>
        <end position="43"/>
    </location>
</feature>
<feature type="transmembrane region" description="Helical" evidence="6">
    <location>
        <begin position="283"/>
        <end position="305"/>
    </location>
</feature>
<sequence>MNHYASAADAVKPPKAQWGAVYSLSLGVFGLIVAEFLPASLLTPMAAGLNISEGMAGQAVTATAIVALVSGLFITAVTGQMDRRKVLLWFSVLQIVSSVVVAFAPSFSIMLAGRLVLGVAIGGFWAMSTATTMRLVPADKVPKALGTIFAGVSIGTIVTAPLGSYLGDIIGWRYVYLLGAAPCLIAFIWQLSALPAMKPAKAASIGTLFTVLRRPGIAYGKLAIILIWAGHFALFTYIRPFLENVSGFSVGNIAIVLLVFGLANITGNTVAGHFISRKLKLSLAIPPLLMGVSGLLLVAAGQSGIITTLLIVLWGFSFAIVSVGWPSWLSVTVPDEAESAGGLFIAAMQLAISTGAAGGGLIFDYSGVYGVFIAGGIALILASSIVALRVNTHAEKNNSGLRRIN</sequence>
<dbReference type="PANTHER" id="PTHR43124">
    <property type="entry name" value="PURINE EFFLUX PUMP PBUE"/>
    <property type="match status" value="1"/>
</dbReference>
<feature type="transmembrane region" description="Helical" evidence="6">
    <location>
        <begin position="111"/>
        <end position="132"/>
    </location>
</feature>
<dbReference type="PROSITE" id="PS50850">
    <property type="entry name" value="MFS"/>
    <property type="match status" value="1"/>
</dbReference>
<dbReference type="EMBL" id="MLJI01000002">
    <property type="protein sequence ID" value="ORM89513.1"/>
    <property type="molecule type" value="Genomic_DNA"/>
</dbReference>
<dbReference type="CDD" id="cd17324">
    <property type="entry name" value="MFS_NepI_like"/>
    <property type="match status" value="1"/>
</dbReference>
<dbReference type="InterPro" id="IPR020846">
    <property type="entry name" value="MFS_dom"/>
</dbReference>
<comment type="subcellular location">
    <subcellularLocation>
        <location evidence="1">Cell membrane</location>
        <topology evidence="1">Multi-pass membrane protein</topology>
    </subcellularLocation>
</comment>
<organism evidence="8 9">
    <name type="scientific">Pantoea cypripedii</name>
    <name type="common">Pectobacterium cypripedii</name>
    <name type="synonym">Erwinia cypripedii</name>
    <dbReference type="NCBI Taxonomy" id="55209"/>
    <lineage>
        <taxon>Bacteria</taxon>
        <taxon>Pseudomonadati</taxon>
        <taxon>Pseudomonadota</taxon>
        <taxon>Gammaproteobacteria</taxon>
        <taxon>Enterobacterales</taxon>
        <taxon>Erwiniaceae</taxon>
        <taxon>Pantoea</taxon>
    </lineage>
</organism>
<dbReference type="OrthoDB" id="9812189at2"/>
<feature type="transmembrane region" description="Helical" evidence="6">
    <location>
        <begin position="144"/>
        <end position="162"/>
    </location>
</feature>
<keyword evidence="5 6" id="KW-0472">Membrane</keyword>
<evidence type="ECO:0000313" key="9">
    <source>
        <dbReference type="Proteomes" id="UP000193749"/>
    </source>
</evidence>
<feature type="transmembrane region" description="Helical" evidence="6">
    <location>
        <begin position="311"/>
        <end position="331"/>
    </location>
</feature>
<feature type="transmembrane region" description="Helical" evidence="6">
    <location>
        <begin position="86"/>
        <end position="105"/>
    </location>
</feature>
<feature type="transmembrane region" description="Helical" evidence="6">
    <location>
        <begin position="369"/>
        <end position="388"/>
    </location>
</feature>
<dbReference type="InterPro" id="IPR036259">
    <property type="entry name" value="MFS_trans_sf"/>
</dbReference>
<dbReference type="RefSeq" id="WP_084879232.1">
    <property type="nucleotide sequence ID" value="NZ_JAGGMY010000002.1"/>
</dbReference>
<dbReference type="PANTHER" id="PTHR43124:SF5">
    <property type="entry name" value="PURINE RIBONUCLEOSIDE EFFLUX PUMP NEPI"/>
    <property type="match status" value="1"/>
</dbReference>
<evidence type="ECO:0000256" key="3">
    <source>
        <dbReference type="ARBA" id="ARBA00022692"/>
    </source>
</evidence>
<evidence type="ECO:0000259" key="7">
    <source>
        <dbReference type="PROSITE" id="PS50850"/>
    </source>
</evidence>
<dbReference type="GO" id="GO:0005886">
    <property type="term" value="C:plasma membrane"/>
    <property type="evidence" value="ECO:0007669"/>
    <property type="project" value="UniProtKB-SubCell"/>
</dbReference>
<evidence type="ECO:0000256" key="6">
    <source>
        <dbReference type="SAM" id="Phobius"/>
    </source>
</evidence>
<evidence type="ECO:0000256" key="2">
    <source>
        <dbReference type="ARBA" id="ARBA00022475"/>
    </source>
</evidence>
<dbReference type="Pfam" id="PF07690">
    <property type="entry name" value="MFS_1"/>
    <property type="match status" value="1"/>
</dbReference>
<dbReference type="SUPFAM" id="SSF103473">
    <property type="entry name" value="MFS general substrate transporter"/>
    <property type="match status" value="1"/>
</dbReference>
<reference evidence="8 9" key="1">
    <citation type="journal article" date="2017" name="Antonie Van Leeuwenhoek">
        <title>Phylogenomic resolution of the bacterial genus Pantoea and its relationship with Erwinia and Tatumella.</title>
        <authorList>
            <person name="Palmer M."/>
            <person name="Steenkamp E.T."/>
            <person name="Coetzee M.P."/>
            <person name="Chan W.Y."/>
            <person name="van Zyl E."/>
            <person name="De Maayer P."/>
            <person name="Coutinho T.A."/>
            <person name="Blom J."/>
            <person name="Smits T.H."/>
            <person name="Duffy B."/>
            <person name="Venter S.N."/>
        </authorList>
    </citation>
    <scope>NUCLEOTIDE SEQUENCE [LARGE SCALE GENOMIC DNA]</scope>
    <source>
        <strain evidence="8 9">LMG 2657</strain>
    </source>
</reference>
<feature type="transmembrane region" description="Helical" evidence="6">
    <location>
        <begin position="174"/>
        <end position="197"/>
    </location>
</feature>
<dbReference type="Proteomes" id="UP000193749">
    <property type="component" value="Unassembled WGS sequence"/>
</dbReference>
<keyword evidence="3 6" id="KW-0812">Transmembrane</keyword>
<evidence type="ECO:0000256" key="1">
    <source>
        <dbReference type="ARBA" id="ARBA00004651"/>
    </source>
</evidence>
<dbReference type="GO" id="GO:0022857">
    <property type="term" value="F:transmembrane transporter activity"/>
    <property type="evidence" value="ECO:0007669"/>
    <property type="project" value="InterPro"/>
</dbReference>
<keyword evidence="9" id="KW-1185">Reference proteome</keyword>
<dbReference type="STRING" id="55209.HA50_23110"/>
<evidence type="ECO:0000256" key="4">
    <source>
        <dbReference type="ARBA" id="ARBA00022989"/>
    </source>
</evidence>
<name>A0A1X1EKY7_PANCY</name>
<evidence type="ECO:0000313" key="8">
    <source>
        <dbReference type="EMBL" id="ORM89513.1"/>
    </source>
</evidence>
<comment type="caution">
    <text evidence="8">The sequence shown here is derived from an EMBL/GenBank/DDBJ whole genome shotgun (WGS) entry which is preliminary data.</text>
</comment>
<dbReference type="Gene3D" id="1.20.1250.20">
    <property type="entry name" value="MFS general substrate transporter like domains"/>
    <property type="match status" value="1"/>
</dbReference>
<feature type="transmembrane region" description="Helical" evidence="6">
    <location>
        <begin position="250"/>
        <end position="271"/>
    </location>
</feature>
<feature type="transmembrane region" description="Helical" evidence="6">
    <location>
        <begin position="343"/>
        <end position="363"/>
    </location>
</feature>
<feature type="transmembrane region" description="Helical" evidence="6">
    <location>
        <begin position="218"/>
        <end position="238"/>
    </location>
</feature>
<keyword evidence="2" id="KW-1003">Cell membrane</keyword>
<feature type="transmembrane region" description="Helical" evidence="6">
    <location>
        <begin position="55"/>
        <end position="74"/>
    </location>
</feature>
<feature type="domain" description="Major facilitator superfamily (MFS) profile" evidence="7">
    <location>
        <begin position="20"/>
        <end position="393"/>
    </location>
</feature>
<dbReference type="InterPro" id="IPR050189">
    <property type="entry name" value="MFS_Efflux_Transporters"/>
</dbReference>
<dbReference type="AlphaFoldDB" id="A0A1X1EKY7"/>
<proteinExistence type="predicted"/>
<gene>
    <name evidence="8" type="ORF">HA50_23110</name>
</gene>
<evidence type="ECO:0000256" key="5">
    <source>
        <dbReference type="ARBA" id="ARBA00023136"/>
    </source>
</evidence>